<accession>A0A223E754</accession>
<evidence type="ECO:0000313" key="1">
    <source>
        <dbReference type="EMBL" id="ASS91021.1"/>
    </source>
</evidence>
<organism evidence="1 2">
    <name type="scientific">Aeribacillus pallidus</name>
    <dbReference type="NCBI Taxonomy" id="33936"/>
    <lineage>
        <taxon>Bacteria</taxon>
        <taxon>Bacillati</taxon>
        <taxon>Bacillota</taxon>
        <taxon>Bacilli</taxon>
        <taxon>Bacillales</taxon>
        <taxon>Bacillaceae</taxon>
        <taxon>Aeribacillus</taxon>
    </lineage>
</organism>
<reference evidence="1 2" key="1">
    <citation type="submission" date="2016-10" db="EMBL/GenBank/DDBJ databases">
        <title>The whole genome sequencing and assembly of Aeribacillus pallidus KCTC3564 strain.</title>
        <authorList>
            <person name="Lee Y.-J."/>
            <person name="Park M.-K."/>
            <person name="Yi H."/>
            <person name="Bahn Y.-S."/>
            <person name="Kim J.F."/>
            <person name="Lee D.-W."/>
        </authorList>
    </citation>
    <scope>NUCLEOTIDE SEQUENCE [LARGE SCALE GENOMIC DNA]</scope>
    <source>
        <strain evidence="1 2">KCTC3564</strain>
    </source>
</reference>
<dbReference type="AlphaFoldDB" id="A0A223E754"/>
<dbReference type="EMBL" id="CP017703">
    <property type="protein sequence ID" value="ASS91021.1"/>
    <property type="molecule type" value="Genomic_DNA"/>
</dbReference>
<dbReference type="Proteomes" id="UP000214606">
    <property type="component" value="Chromosome"/>
</dbReference>
<protein>
    <submittedName>
        <fullName evidence="1">Uncharacterized protein</fullName>
    </submittedName>
</protein>
<dbReference type="RefSeq" id="WP_094245675.1">
    <property type="nucleotide sequence ID" value="NZ_CP017703.1"/>
</dbReference>
<gene>
    <name evidence="1" type="ORF">AP3564_13025</name>
</gene>
<dbReference type="KEGG" id="apak:AP3564_13025"/>
<evidence type="ECO:0000313" key="2">
    <source>
        <dbReference type="Proteomes" id="UP000214606"/>
    </source>
</evidence>
<name>A0A223E754_9BACI</name>
<proteinExistence type="predicted"/>
<sequence>MCREDDKKMLAATNKNKLKKPIITKNKFLNLSKKDWKEANEVSKNTRGISKITYRDLFGGK</sequence>